<dbReference type="InterPro" id="IPR012137">
    <property type="entry name" value="Nitr_rd_NADH"/>
</dbReference>
<keyword evidence="6 18" id="KW-0500">Molybdenum</keyword>
<dbReference type="PROSITE" id="PS00191">
    <property type="entry name" value="CYTOCHROME_B5_1"/>
    <property type="match status" value="1"/>
</dbReference>
<dbReference type="GO" id="GO:0020037">
    <property type="term" value="F:heme binding"/>
    <property type="evidence" value="ECO:0007669"/>
    <property type="project" value="InterPro"/>
</dbReference>
<dbReference type="OrthoDB" id="432685at2759"/>
<evidence type="ECO:0000256" key="10">
    <source>
        <dbReference type="ARBA" id="ARBA00022827"/>
    </source>
</evidence>
<dbReference type="SMART" id="SM01117">
    <property type="entry name" value="Cyt-b5"/>
    <property type="match status" value="1"/>
</dbReference>
<dbReference type="PANTHER" id="PTHR19372">
    <property type="entry name" value="SULFITE REDUCTASE"/>
    <property type="match status" value="1"/>
</dbReference>
<dbReference type="InterPro" id="IPR000572">
    <property type="entry name" value="OxRdtase_Mopterin-bd_dom"/>
</dbReference>
<dbReference type="SUPFAM" id="SSF52343">
    <property type="entry name" value="Ferredoxin reductase-like, C-terminal NADP-linked domain"/>
    <property type="match status" value="1"/>
</dbReference>
<dbReference type="InterPro" id="IPR017938">
    <property type="entry name" value="Riboflavin_synthase-like_b-brl"/>
</dbReference>
<dbReference type="PRINTS" id="PR00406">
    <property type="entry name" value="CYTB5RDTASE"/>
</dbReference>
<keyword evidence="14 17" id="KW-0534">Nitrate assimilation</keyword>
<feature type="compositionally biased region" description="Low complexity" evidence="19">
    <location>
        <begin position="15"/>
        <end position="30"/>
    </location>
</feature>
<dbReference type="GO" id="GO:0006790">
    <property type="term" value="P:sulfur compound metabolic process"/>
    <property type="evidence" value="ECO:0007669"/>
    <property type="project" value="TreeGrafter"/>
</dbReference>
<dbReference type="InterPro" id="IPR001709">
    <property type="entry name" value="Flavoprot_Pyr_Nucl_cyt_Rdtase"/>
</dbReference>
<comment type="cofactor">
    <cofactor evidence="1">
        <name>heme</name>
        <dbReference type="ChEBI" id="CHEBI:30413"/>
    </cofactor>
</comment>
<evidence type="ECO:0000256" key="4">
    <source>
        <dbReference type="ARBA" id="ARBA00006253"/>
    </source>
</evidence>
<feature type="compositionally biased region" description="Polar residues" evidence="19">
    <location>
        <begin position="1"/>
        <end position="14"/>
    </location>
</feature>
<accession>A0A9P7D262</accession>
<evidence type="ECO:0000259" key="20">
    <source>
        <dbReference type="PROSITE" id="PS50255"/>
    </source>
</evidence>
<comment type="function">
    <text evidence="3 17">Nitrate reductase is a key enzyme involved in the first step of nitrate assimilation in plants, fungi and bacteria.</text>
</comment>
<comment type="cofactor">
    <cofactor evidence="2">
        <name>FAD</name>
        <dbReference type="ChEBI" id="CHEBI:57692"/>
    </cofactor>
</comment>
<dbReference type="InterPro" id="IPR017927">
    <property type="entry name" value="FAD-bd_FR_type"/>
</dbReference>
<evidence type="ECO:0000313" key="22">
    <source>
        <dbReference type="EMBL" id="KAG1776327.1"/>
    </source>
</evidence>
<dbReference type="InterPro" id="IPR036374">
    <property type="entry name" value="OxRdtase_Mopterin-bd_sf"/>
</dbReference>
<dbReference type="GO" id="GO:0050464">
    <property type="term" value="F:nitrate reductase (NADPH) activity"/>
    <property type="evidence" value="ECO:0007669"/>
    <property type="project" value="UniProtKB-EC"/>
</dbReference>
<protein>
    <recommendedName>
        <fullName evidence="17">Nitrate reductase</fullName>
    </recommendedName>
</protein>
<dbReference type="Pfam" id="PF03404">
    <property type="entry name" value="Mo-co_dimer"/>
    <property type="match status" value="1"/>
</dbReference>
<dbReference type="Proteomes" id="UP000714275">
    <property type="component" value="Unassembled WGS sequence"/>
</dbReference>
<keyword evidence="9 18" id="KW-0479">Metal-binding</keyword>
<evidence type="ECO:0000256" key="8">
    <source>
        <dbReference type="ARBA" id="ARBA00022630"/>
    </source>
</evidence>
<evidence type="ECO:0000256" key="18">
    <source>
        <dbReference type="PIRSR" id="PIRSR000233-1"/>
    </source>
</evidence>
<evidence type="ECO:0000256" key="12">
    <source>
        <dbReference type="ARBA" id="ARBA00023002"/>
    </source>
</evidence>
<feature type="domain" description="FAD-binding FR-type" evidence="21">
    <location>
        <begin position="669"/>
        <end position="781"/>
    </location>
</feature>
<keyword evidence="23" id="KW-1185">Reference proteome</keyword>
<keyword evidence="10" id="KW-0274">FAD</keyword>
<dbReference type="SUPFAM" id="SSF56524">
    <property type="entry name" value="Oxidoreductase molybdopterin-binding domain"/>
    <property type="match status" value="1"/>
</dbReference>
<comment type="subunit">
    <text evidence="5">Homodimer.</text>
</comment>
<dbReference type="Gene3D" id="3.40.50.80">
    <property type="entry name" value="Nucleotide-binding domain of ferredoxin-NADP reductase (FNR) module"/>
    <property type="match status" value="1"/>
</dbReference>
<dbReference type="PIRSF" id="PIRSF000233">
    <property type="entry name" value="Nitr_rd_NADH"/>
    <property type="match status" value="1"/>
</dbReference>
<dbReference type="GO" id="GO:0043546">
    <property type="term" value="F:molybdopterin cofactor binding"/>
    <property type="evidence" value="ECO:0007669"/>
    <property type="project" value="InterPro"/>
</dbReference>
<organism evidence="22 23">
    <name type="scientific">Suillus placidus</name>
    <dbReference type="NCBI Taxonomy" id="48579"/>
    <lineage>
        <taxon>Eukaryota</taxon>
        <taxon>Fungi</taxon>
        <taxon>Dikarya</taxon>
        <taxon>Basidiomycota</taxon>
        <taxon>Agaricomycotina</taxon>
        <taxon>Agaricomycetes</taxon>
        <taxon>Agaricomycetidae</taxon>
        <taxon>Boletales</taxon>
        <taxon>Suillineae</taxon>
        <taxon>Suillaceae</taxon>
        <taxon>Suillus</taxon>
    </lineage>
</organism>
<gene>
    <name evidence="22" type="ORF">EV702DRAFT_344974</name>
</gene>
<evidence type="ECO:0000259" key="21">
    <source>
        <dbReference type="PROSITE" id="PS51384"/>
    </source>
</evidence>
<evidence type="ECO:0000256" key="19">
    <source>
        <dbReference type="SAM" id="MobiDB-lite"/>
    </source>
</evidence>
<dbReference type="InterPro" id="IPR008335">
    <property type="entry name" value="Mopterin_OxRdtase_euk"/>
</dbReference>
<feature type="binding site" evidence="18">
    <location>
        <position position="197"/>
    </location>
    <ligand>
        <name>Mo-molybdopterin</name>
        <dbReference type="ChEBI" id="CHEBI:71302"/>
    </ligand>
    <ligandPart>
        <name>Mo</name>
        <dbReference type="ChEBI" id="CHEBI:28685"/>
    </ligandPart>
</feature>
<dbReference type="Gene3D" id="2.60.40.650">
    <property type="match status" value="1"/>
</dbReference>
<dbReference type="PANTHER" id="PTHR19372:SF7">
    <property type="entry name" value="SULFITE OXIDASE, MITOCHONDRIAL"/>
    <property type="match status" value="1"/>
</dbReference>
<dbReference type="SUPFAM" id="SSF55856">
    <property type="entry name" value="Cytochrome b5-like heme/steroid binding domain"/>
    <property type="match status" value="1"/>
</dbReference>
<dbReference type="FunFam" id="3.90.420.10:FF:000005">
    <property type="entry name" value="Nitrate reductase"/>
    <property type="match status" value="1"/>
</dbReference>
<dbReference type="InterPro" id="IPR014756">
    <property type="entry name" value="Ig_E-set"/>
</dbReference>
<keyword evidence="13" id="KW-0408">Iron</keyword>
<dbReference type="InterPro" id="IPR039261">
    <property type="entry name" value="FNR_nucleotide-bd"/>
</dbReference>
<name>A0A9P7D262_9AGAM</name>
<evidence type="ECO:0000256" key="6">
    <source>
        <dbReference type="ARBA" id="ARBA00022505"/>
    </source>
</evidence>
<dbReference type="InterPro" id="IPR036400">
    <property type="entry name" value="Cyt_B5-like_heme/steroid_sf"/>
</dbReference>
<dbReference type="Gene3D" id="3.90.420.10">
    <property type="entry name" value="Oxidoreductase, molybdopterin-binding domain"/>
    <property type="match status" value="1"/>
</dbReference>
<keyword evidence="15" id="KW-1015">Disulfide bond</keyword>
<evidence type="ECO:0000256" key="15">
    <source>
        <dbReference type="ARBA" id="ARBA00023157"/>
    </source>
</evidence>
<evidence type="ECO:0000256" key="16">
    <source>
        <dbReference type="ARBA" id="ARBA00049155"/>
    </source>
</evidence>
<dbReference type="GO" id="GO:0042128">
    <property type="term" value="P:nitrate assimilation"/>
    <property type="evidence" value="ECO:0007669"/>
    <property type="project" value="UniProtKB-KW"/>
</dbReference>
<dbReference type="Pfam" id="PF00174">
    <property type="entry name" value="Oxidored_molyb"/>
    <property type="match status" value="1"/>
</dbReference>
<sequence>MSMMTQYPAVTQQISKTSSSSTDSINSSPSAFNHVATTPSTAFTSLASSPAPAHQKLRDSLPIPFFPPSLGGPERNGLQLPQCLPQLPINATPTEVAEQDLETPDNWINRNPKLVRLTGKHPFNSEARLGDLFEGGFLTPAHLHFVRNHGAVPQVNHEMTANWTIRVHGLVEREVTFTLQELQEKFPVVTLPVTLVCAGNRRKEQNVIRKTLGFSWGAAGVSTALWTGVYLADVLDHVRPICRQAKYVVFEGGDNLPNGPYGTSQRLSWASNKDKGMLISWAMNGLPLEPDHGFPVRVIVPGQIGGRSVKWLRRIEISDRESQHHLHFWDNKMLPTQIMPDQARAEKHWWYDPRYIITELNVNSAIAKPDHNEKLYIDKTPDENGAIASYPIRGYAYAGGGRRVTRVEVSLDQGETWTLGNIEYPEDRFREVRHQGPFYGTLDATERDTSFCWCFWSFDVSHDVLASCDSLMVRAMDEGLALQQRDMYWHALGMMNNWWFRVVVHRTVNDDGKIVLQFEHPTLAGTAHGGWMERMKAAGEDIAKPVFGEKGWDLVPRAPKHESDEVCLTKPGIDRKITLEEFNAQDRQQPWFVVNGEVYDGTPFLKDHPGGGDSILLVAGEDASEDFFAIHSAEGKHKLAEHHIGTLITSLTKERPVITQSDETFLERSRWKDVKLCTIKQINHDSYLYRFALPKGDQLLGLPVGQHVFVRLRRQDTGEMVQRAYTPVSQQGTLGFIDFLIKLYLPSTSIPTGGKMTTGLHQLRIGDIVEIKGPLGSFIWEGPSTASWKGIRKTIKEVGMICGGSGITPILQVLRSILQNAESETRVWVISANKTEQDILCREELDTLFTSHGRERFKLHYTLSVAPEEWPYSIGRINDVLLSEHMPRNSEHGLILACGPDAMITHAVKPGLQNMGWDIEKSLVVF</sequence>
<keyword evidence="11" id="KW-0521">NADP</keyword>
<dbReference type="GO" id="GO:0006809">
    <property type="term" value="P:nitric oxide biosynthetic process"/>
    <property type="evidence" value="ECO:0007669"/>
    <property type="project" value="InterPro"/>
</dbReference>
<proteinExistence type="inferred from homology"/>
<dbReference type="SUPFAM" id="SSF81296">
    <property type="entry name" value="E set domains"/>
    <property type="match status" value="1"/>
</dbReference>
<dbReference type="PRINTS" id="PR00371">
    <property type="entry name" value="FPNCR"/>
</dbReference>
<dbReference type="PRINTS" id="PR00407">
    <property type="entry name" value="EUMOPTERIN"/>
</dbReference>
<comment type="cofactor">
    <cofactor evidence="18">
        <name>Mo-molybdopterin</name>
        <dbReference type="ChEBI" id="CHEBI:71302"/>
    </cofactor>
    <text evidence="18">Binds 1 Mo-molybdopterin (Mo-MPT) cofactor per subunit.</text>
</comment>
<dbReference type="CDD" id="cd06183">
    <property type="entry name" value="cyt_b5_reduct_like"/>
    <property type="match status" value="1"/>
</dbReference>
<keyword evidence="8" id="KW-0285">Flavoprotein</keyword>
<dbReference type="InterPro" id="IPR018506">
    <property type="entry name" value="Cyt_B5_heme-BS"/>
</dbReference>
<evidence type="ECO:0000256" key="9">
    <source>
        <dbReference type="ARBA" id="ARBA00022723"/>
    </source>
</evidence>
<dbReference type="PROSITE" id="PS51384">
    <property type="entry name" value="FAD_FR"/>
    <property type="match status" value="1"/>
</dbReference>
<dbReference type="PRINTS" id="PR00363">
    <property type="entry name" value="CYTOCHROMEB5"/>
</dbReference>
<dbReference type="InterPro" id="IPR005066">
    <property type="entry name" value="MoCF_OxRdtse_dimer"/>
</dbReference>
<dbReference type="Pfam" id="PF00970">
    <property type="entry name" value="FAD_binding_6"/>
    <property type="match status" value="1"/>
</dbReference>
<dbReference type="EMBL" id="JABBWD010000027">
    <property type="protein sequence ID" value="KAG1776327.1"/>
    <property type="molecule type" value="Genomic_DNA"/>
</dbReference>
<feature type="domain" description="Cytochrome b5 heme-binding" evidence="20">
    <location>
        <begin position="574"/>
        <end position="648"/>
    </location>
</feature>
<evidence type="ECO:0000256" key="2">
    <source>
        <dbReference type="ARBA" id="ARBA00001974"/>
    </source>
</evidence>
<reference evidence="22" key="1">
    <citation type="journal article" date="2020" name="New Phytol.">
        <title>Comparative genomics reveals dynamic genome evolution in host specialist ectomycorrhizal fungi.</title>
        <authorList>
            <person name="Lofgren L.A."/>
            <person name="Nguyen N.H."/>
            <person name="Vilgalys R."/>
            <person name="Ruytinx J."/>
            <person name="Liao H.L."/>
            <person name="Branco S."/>
            <person name="Kuo A."/>
            <person name="LaButti K."/>
            <person name="Lipzen A."/>
            <person name="Andreopoulos W."/>
            <person name="Pangilinan J."/>
            <person name="Riley R."/>
            <person name="Hundley H."/>
            <person name="Na H."/>
            <person name="Barry K."/>
            <person name="Grigoriev I.V."/>
            <person name="Stajich J.E."/>
            <person name="Kennedy P.G."/>
        </authorList>
    </citation>
    <scope>NUCLEOTIDE SEQUENCE</scope>
    <source>
        <strain evidence="22">DOB743</strain>
    </source>
</reference>
<dbReference type="AlphaFoldDB" id="A0A9P7D262"/>
<comment type="similarity">
    <text evidence="4 17">Belongs to the nitrate reductase family.</text>
</comment>
<dbReference type="Gene3D" id="3.10.120.10">
    <property type="entry name" value="Cytochrome b5-like heme/steroid binding domain"/>
    <property type="match status" value="1"/>
</dbReference>
<dbReference type="InterPro" id="IPR022407">
    <property type="entry name" value="OxRdtase_Mopterin_BS"/>
</dbReference>
<dbReference type="Pfam" id="PF00175">
    <property type="entry name" value="NAD_binding_1"/>
    <property type="match status" value="1"/>
</dbReference>
<feature type="region of interest" description="Disordered" evidence="19">
    <location>
        <begin position="1"/>
        <end position="33"/>
    </location>
</feature>
<dbReference type="Pfam" id="PF00173">
    <property type="entry name" value="Cyt-b5"/>
    <property type="match status" value="1"/>
</dbReference>
<dbReference type="Gene3D" id="2.40.30.10">
    <property type="entry name" value="Translation factors"/>
    <property type="match status" value="1"/>
</dbReference>
<evidence type="ECO:0000256" key="1">
    <source>
        <dbReference type="ARBA" id="ARBA00001971"/>
    </source>
</evidence>
<evidence type="ECO:0000313" key="23">
    <source>
        <dbReference type="Proteomes" id="UP000714275"/>
    </source>
</evidence>
<dbReference type="InterPro" id="IPR001199">
    <property type="entry name" value="Cyt_B5-like_heme/steroid-bd"/>
</dbReference>
<dbReference type="PROSITE" id="PS50255">
    <property type="entry name" value="CYTOCHROME_B5_2"/>
    <property type="match status" value="1"/>
</dbReference>
<evidence type="ECO:0000256" key="17">
    <source>
        <dbReference type="PIRNR" id="PIRNR000233"/>
    </source>
</evidence>
<evidence type="ECO:0000256" key="5">
    <source>
        <dbReference type="ARBA" id="ARBA00011738"/>
    </source>
</evidence>
<evidence type="ECO:0000256" key="7">
    <source>
        <dbReference type="ARBA" id="ARBA00022617"/>
    </source>
</evidence>
<dbReference type="SUPFAM" id="SSF63380">
    <property type="entry name" value="Riboflavin synthase domain-like"/>
    <property type="match status" value="1"/>
</dbReference>
<evidence type="ECO:0000256" key="14">
    <source>
        <dbReference type="ARBA" id="ARBA00023063"/>
    </source>
</evidence>
<comment type="catalytic activity">
    <reaction evidence="16">
        <text>nitrite + NADP(+) + H2O = nitrate + NADPH + H(+)</text>
        <dbReference type="Rhea" id="RHEA:19061"/>
        <dbReference type="ChEBI" id="CHEBI:15377"/>
        <dbReference type="ChEBI" id="CHEBI:15378"/>
        <dbReference type="ChEBI" id="CHEBI:16301"/>
        <dbReference type="ChEBI" id="CHEBI:17632"/>
        <dbReference type="ChEBI" id="CHEBI:57783"/>
        <dbReference type="ChEBI" id="CHEBI:58349"/>
        <dbReference type="EC" id="1.7.1.3"/>
    </reaction>
</comment>
<dbReference type="PROSITE" id="PS00559">
    <property type="entry name" value="MOLYBDOPTERIN_EUK"/>
    <property type="match status" value="1"/>
</dbReference>
<keyword evidence="7" id="KW-0349">Heme</keyword>
<evidence type="ECO:0000256" key="11">
    <source>
        <dbReference type="ARBA" id="ARBA00022857"/>
    </source>
</evidence>
<evidence type="ECO:0000256" key="13">
    <source>
        <dbReference type="ARBA" id="ARBA00023004"/>
    </source>
</evidence>
<comment type="caution">
    <text evidence="22">The sequence shown here is derived from an EMBL/GenBank/DDBJ whole genome shotgun (WGS) entry which is preliminary data.</text>
</comment>
<dbReference type="InterPro" id="IPR001433">
    <property type="entry name" value="OxRdtase_FAD/NAD-bd"/>
</dbReference>
<keyword evidence="12" id="KW-0560">Oxidoreductase</keyword>
<dbReference type="InterPro" id="IPR008333">
    <property type="entry name" value="Cbr1-like_FAD-bd_dom"/>
</dbReference>
<dbReference type="GO" id="GO:0008482">
    <property type="term" value="F:sulfite oxidase activity"/>
    <property type="evidence" value="ECO:0007669"/>
    <property type="project" value="TreeGrafter"/>
</dbReference>
<evidence type="ECO:0000256" key="3">
    <source>
        <dbReference type="ARBA" id="ARBA00003838"/>
    </source>
</evidence>
<dbReference type="GO" id="GO:0030151">
    <property type="term" value="F:molybdenum ion binding"/>
    <property type="evidence" value="ECO:0007669"/>
    <property type="project" value="InterPro"/>
</dbReference>